<dbReference type="GO" id="GO:0004034">
    <property type="term" value="F:aldose 1-epimerase activity"/>
    <property type="evidence" value="ECO:0007669"/>
    <property type="project" value="UniProtKB-EC"/>
</dbReference>
<feature type="binding site" evidence="10">
    <location>
        <position position="256"/>
    </location>
    <ligand>
        <name>beta-D-galactose</name>
        <dbReference type="ChEBI" id="CHEBI:27667"/>
    </ligand>
</feature>
<feature type="active site" description="Proton acceptor" evidence="9">
    <location>
        <position position="317"/>
    </location>
</feature>
<comment type="cofactor">
    <cofactor evidence="1">
        <name>Ca(2+)</name>
        <dbReference type="ChEBI" id="CHEBI:29108"/>
    </cofactor>
</comment>
<evidence type="ECO:0000256" key="11">
    <source>
        <dbReference type="PIRSR" id="PIRSR005096-3"/>
    </source>
</evidence>
<dbReference type="InterPro" id="IPR008183">
    <property type="entry name" value="Aldose_1/G6P_1-epimerase"/>
</dbReference>
<dbReference type="GO" id="GO:0006006">
    <property type="term" value="P:glucose metabolic process"/>
    <property type="evidence" value="ECO:0007669"/>
    <property type="project" value="TreeGrafter"/>
</dbReference>
<dbReference type="PANTHER" id="PTHR10091:SF0">
    <property type="entry name" value="GALACTOSE MUTAROTASE"/>
    <property type="match status" value="1"/>
</dbReference>
<dbReference type="EC" id="5.1.3.3" evidence="8"/>
<comment type="caution">
    <text evidence="12">The sequence shown here is derived from an EMBL/GenBank/DDBJ whole genome shotgun (WGS) entry which is preliminary data.</text>
</comment>
<keyword evidence="13" id="KW-1185">Reference proteome</keyword>
<dbReference type="PANTHER" id="PTHR10091">
    <property type="entry name" value="ALDOSE-1-EPIMERASE"/>
    <property type="match status" value="1"/>
</dbReference>
<comment type="pathway">
    <text evidence="2 8">Carbohydrate metabolism; hexose metabolism.</text>
</comment>
<dbReference type="NCBIfam" id="NF008277">
    <property type="entry name" value="PRK11055.1"/>
    <property type="match status" value="1"/>
</dbReference>
<evidence type="ECO:0000256" key="6">
    <source>
        <dbReference type="ARBA" id="ARBA00023235"/>
    </source>
</evidence>
<evidence type="ECO:0000313" key="12">
    <source>
        <dbReference type="EMBL" id="GGB02378.1"/>
    </source>
</evidence>
<dbReference type="UniPathway" id="UPA00242"/>
<evidence type="ECO:0000256" key="7">
    <source>
        <dbReference type="ARBA" id="ARBA00023277"/>
    </source>
</evidence>
<comment type="similarity">
    <text evidence="3 8">Belongs to the aldose epimerase family.</text>
</comment>
<gene>
    <name evidence="12" type="ORF">GCM10011511_27040</name>
</gene>
<evidence type="ECO:0000256" key="3">
    <source>
        <dbReference type="ARBA" id="ARBA00006206"/>
    </source>
</evidence>
<reference evidence="12" key="1">
    <citation type="journal article" date="2014" name="Int. J. Syst. Evol. Microbiol.">
        <title>Complete genome sequence of Corynebacterium casei LMG S-19264T (=DSM 44701T), isolated from a smear-ripened cheese.</title>
        <authorList>
            <consortium name="US DOE Joint Genome Institute (JGI-PGF)"/>
            <person name="Walter F."/>
            <person name="Albersmeier A."/>
            <person name="Kalinowski J."/>
            <person name="Ruckert C."/>
        </authorList>
    </citation>
    <scope>NUCLEOTIDE SEQUENCE</scope>
    <source>
        <strain evidence="12">CGMCC 1.15448</strain>
    </source>
</reference>
<dbReference type="GO" id="GO:0030246">
    <property type="term" value="F:carbohydrate binding"/>
    <property type="evidence" value="ECO:0007669"/>
    <property type="project" value="InterPro"/>
</dbReference>
<reference evidence="12" key="2">
    <citation type="submission" date="2020-09" db="EMBL/GenBank/DDBJ databases">
        <authorList>
            <person name="Sun Q."/>
            <person name="Zhou Y."/>
        </authorList>
    </citation>
    <scope>NUCLEOTIDE SEQUENCE</scope>
    <source>
        <strain evidence="12">CGMCC 1.15448</strain>
    </source>
</reference>
<accession>A0A8J2UDF7</accession>
<protein>
    <recommendedName>
        <fullName evidence="8">Aldose 1-epimerase</fullName>
        <ecNumber evidence="8">5.1.3.3</ecNumber>
    </recommendedName>
</protein>
<keyword evidence="7 8" id="KW-0119">Carbohydrate metabolism</keyword>
<dbReference type="AlphaFoldDB" id="A0A8J2UDF7"/>
<proteinExistence type="inferred from homology"/>
<dbReference type="Proteomes" id="UP000607559">
    <property type="component" value="Unassembled WGS sequence"/>
</dbReference>
<dbReference type="Pfam" id="PF01263">
    <property type="entry name" value="Aldose_epim"/>
    <property type="match status" value="1"/>
</dbReference>
<dbReference type="CDD" id="cd09019">
    <property type="entry name" value="galactose_mutarotase_like"/>
    <property type="match status" value="1"/>
</dbReference>
<keyword evidence="5" id="KW-0106">Calcium</keyword>
<evidence type="ECO:0000256" key="1">
    <source>
        <dbReference type="ARBA" id="ARBA00001913"/>
    </source>
</evidence>
<dbReference type="PIRSF" id="PIRSF005096">
    <property type="entry name" value="GALM"/>
    <property type="match status" value="1"/>
</dbReference>
<sequence>MLTGSKSFLSCSVTPYSMLNGREVSVITLNNGNVTVGVTNIGCSIMSIHTPDRHGVQKNIVAGFADPLEYLRNPWYFGSVIGRYVNRISGACYHLDDRTIRLSANDSGNHLHGGFEGFNKKVWRIIDSYNNDREAGVLFDYTSPDGEEGYPGNLYVQLKYTLNAADQFQMSYLAMTDKPTPVNLSNHSYFNLSGFDEPLITDHVMMIRAKAFTEKQQQQNLPTGRILPVQDTPLDLSSPKRLGEGMGRLAADGGFDHNYVLDGVEPAVEVVDPHSGRLLRMTTGRPGVQLYTANWWDGSLRGAHAQPYRRHGAFALETQAFPDGPNRPEFPNTILRPGHVYQTKTIFTFAIQ</sequence>
<evidence type="ECO:0000256" key="4">
    <source>
        <dbReference type="ARBA" id="ARBA00011245"/>
    </source>
</evidence>
<evidence type="ECO:0000256" key="9">
    <source>
        <dbReference type="PIRSR" id="PIRSR005096-1"/>
    </source>
</evidence>
<dbReference type="InterPro" id="IPR047215">
    <property type="entry name" value="Galactose_mutarotase-like"/>
</dbReference>
<feature type="active site" description="Proton donor" evidence="9">
    <location>
        <position position="187"/>
    </location>
</feature>
<evidence type="ECO:0000256" key="10">
    <source>
        <dbReference type="PIRSR" id="PIRSR005096-2"/>
    </source>
</evidence>
<evidence type="ECO:0000256" key="8">
    <source>
        <dbReference type="PIRNR" id="PIRNR005096"/>
    </source>
</evidence>
<dbReference type="Gene3D" id="2.70.98.10">
    <property type="match status" value="1"/>
</dbReference>
<evidence type="ECO:0000313" key="13">
    <source>
        <dbReference type="Proteomes" id="UP000607559"/>
    </source>
</evidence>
<evidence type="ECO:0000256" key="5">
    <source>
        <dbReference type="ARBA" id="ARBA00022837"/>
    </source>
</evidence>
<dbReference type="EMBL" id="BMJC01000003">
    <property type="protein sequence ID" value="GGB02378.1"/>
    <property type="molecule type" value="Genomic_DNA"/>
</dbReference>
<comment type="catalytic activity">
    <reaction evidence="8">
        <text>alpha-D-glucose = beta-D-glucose</text>
        <dbReference type="Rhea" id="RHEA:10264"/>
        <dbReference type="ChEBI" id="CHEBI:15903"/>
        <dbReference type="ChEBI" id="CHEBI:17925"/>
        <dbReference type="EC" id="5.1.3.3"/>
    </reaction>
</comment>
<feature type="binding site" evidence="11">
    <location>
        <begin position="187"/>
        <end position="189"/>
    </location>
    <ligand>
        <name>beta-D-galactose</name>
        <dbReference type="ChEBI" id="CHEBI:27667"/>
    </ligand>
</feature>
<organism evidence="12 13">
    <name type="scientific">Puia dinghuensis</name>
    <dbReference type="NCBI Taxonomy" id="1792502"/>
    <lineage>
        <taxon>Bacteria</taxon>
        <taxon>Pseudomonadati</taxon>
        <taxon>Bacteroidota</taxon>
        <taxon>Chitinophagia</taxon>
        <taxon>Chitinophagales</taxon>
        <taxon>Chitinophagaceae</taxon>
        <taxon>Puia</taxon>
    </lineage>
</organism>
<feature type="binding site" evidence="11">
    <location>
        <begin position="86"/>
        <end position="87"/>
    </location>
    <ligand>
        <name>beta-D-galactose</name>
        <dbReference type="ChEBI" id="CHEBI:27667"/>
    </ligand>
</feature>
<keyword evidence="6 8" id="KW-0413">Isomerase</keyword>
<dbReference type="InterPro" id="IPR011013">
    <property type="entry name" value="Gal_mutarotase_sf_dom"/>
</dbReference>
<dbReference type="GO" id="GO:0033499">
    <property type="term" value="P:galactose catabolic process via UDP-galactose, Leloir pathway"/>
    <property type="evidence" value="ECO:0007669"/>
    <property type="project" value="TreeGrafter"/>
</dbReference>
<dbReference type="InterPro" id="IPR014718">
    <property type="entry name" value="GH-type_carb-bd"/>
</dbReference>
<dbReference type="InterPro" id="IPR015443">
    <property type="entry name" value="Aldose_1-epimerase"/>
</dbReference>
<comment type="subunit">
    <text evidence="4">Monomer.</text>
</comment>
<evidence type="ECO:0000256" key="2">
    <source>
        <dbReference type="ARBA" id="ARBA00005028"/>
    </source>
</evidence>
<dbReference type="RefSeq" id="WP_188932483.1">
    <property type="nucleotide sequence ID" value="NZ_BMJC01000003.1"/>
</dbReference>
<dbReference type="SUPFAM" id="SSF74650">
    <property type="entry name" value="Galactose mutarotase-like"/>
    <property type="match status" value="1"/>
</dbReference>
<name>A0A8J2UDF7_9BACT</name>